<dbReference type="CDD" id="cd16964">
    <property type="entry name" value="YqgF"/>
    <property type="match status" value="1"/>
</dbReference>
<accession>A0A5N5P300</accession>
<keyword evidence="4" id="KW-0378">Hydrolase</keyword>
<reference evidence="7" key="1">
    <citation type="journal article" date="2019" name="Gigascience">
        <title>De novo genome assembly of the endangered Acer yangbiense, a plant species with extremely small populations endemic to Yunnan Province, China.</title>
        <authorList>
            <person name="Yang J."/>
            <person name="Wariss H.M."/>
            <person name="Tao L."/>
            <person name="Zhang R."/>
            <person name="Yun Q."/>
            <person name="Hollingsworth P."/>
            <person name="Dao Z."/>
            <person name="Luo G."/>
            <person name="Guo H."/>
            <person name="Ma Y."/>
            <person name="Sun W."/>
        </authorList>
    </citation>
    <scope>NUCLEOTIDE SEQUENCE [LARGE SCALE GENOMIC DNA]</scope>
    <source>
        <strain evidence="7">cv. br00</strain>
    </source>
</reference>
<evidence type="ECO:0000256" key="3">
    <source>
        <dbReference type="ARBA" id="ARBA00022722"/>
    </source>
</evidence>
<dbReference type="SMART" id="SM00732">
    <property type="entry name" value="YqgFc"/>
    <property type="match status" value="1"/>
</dbReference>
<organism evidence="6 7">
    <name type="scientific">Salix brachista</name>
    <dbReference type="NCBI Taxonomy" id="2182728"/>
    <lineage>
        <taxon>Eukaryota</taxon>
        <taxon>Viridiplantae</taxon>
        <taxon>Streptophyta</taxon>
        <taxon>Embryophyta</taxon>
        <taxon>Tracheophyta</taxon>
        <taxon>Spermatophyta</taxon>
        <taxon>Magnoliopsida</taxon>
        <taxon>eudicotyledons</taxon>
        <taxon>Gunneridae</taxon>
        <taxon>Pentapetalae</taxon>
        <taxon>rosids</taxon>
        <taxon>fabids</taxon>
        <taxon>Malpighiales</taxon>
        <taxon>Salicaceae</taxon>
        <taxon>Saliceae</taxon>
        <taxon>Salix</taxon>
    </lineage>
</organism>
<dbReference type="GO" id="GO:0000967">
    <property type="term" value="P:rRNA 5'-end processing"/>
    <property type="evidence" value="ECO:0007669"/>
    <property type="project" value="TreeGrafter"/>
</dbReference>
<feature type="domain" description="YqgF/RNase H-like" evidence="5">
    <location>
        <begin position="22"/>
        <end position="161"/>
    </location>
</feature>
<evidence type="ECO:0000259" key="5">
    <source>
        <dbReference type="SMART" id="SM00732"/>
    </source>
</evidence>
<dbReference type="HAMAP" id="MF_00651">
    <property type="entry name" value="Nuclease_YqgF"/>
    <property type="match status" value="1"/>
</dbReference>
<evidence type="ECO:0000313" key="7">
    <source>
        <dbReference type="Proteomes" id="UP000326939"/>
    </source>
</evidence>
<dbReference type="PANTHER" id="PTHR33317:SF1">
    <property type="entry name" value="POLYNUCLEOTIDYL TRANSFERASE, RIBONUCLEASE H-LIKE SUPERFAMILY PROTEIN"/>
    <property type="match status" value="1"/>
</dbReference>
<comment type="caution">
    <text evidence="6">The sequence shown here is derived from an EMBL/GenBank/DDBJ whole genome shotgun (WGS) entry which is preliminary data.</text>
</comment>
<dbReference type="Pfam" id="PF03652">
    <property type="entry name" value="RuvX"/>
    <property type="match status" value="2"/>
</dbReference>
<dbReference type="Proteomes" id="UP000326939">
    <property type="component" value="Chromosome 1"/>
</dbReference>
<dbReference type="InterPro" id="IPR037027">
    <property type="entry name" value="YqgF/RNaseH-like_dom_sf"/>
</dbReference>
<sequence length="205" mass="22910">MKYVRPLSLFHDLLKTSAINQGRLLGLDVGDKYVGLAVSDPLNKIASPLSVLLRKKSNIELMATDFQKRVLLHYGFVVIYPFANYAIAGITAKHSQSLVAQDSEISELSLGGFIVGYPFDRQRSAPDAVRVKLFVDDLCRTGKLEGLKFTYWDECFTSKNVELLVKPLNLHPVHAKSIMDKFAAVGILQGYLDYVNKKMKLESAE</sequence>
<keyword evidence="2" id="KW-0690">Ribosome biogenesis</keyword>
<dbReference type="GO" id="GO:0016787">
    <property type="term" value="F:hydrolase activity"/>
    <property type="evidence" value="ECO:0007669"/>
    <property type="project" value="UniProtKB-KW"/>
</dbReference>
<dbReference type="SUPFAM" id="SSF53098">
    <property type="entry name" value="Ribonuclease H-like"/>
    <property type="match status" value="2"/>
</dbReference>
<evidence type="ECO:0000256" key="1">
    <source>
        <dbReference type="ARBA" id="ARBA00022490"/>
    </source>
</evidence>
<dbReference type="InterPro" id="IPR006641">
    <property type="entry name" value="YqgF/RNaseH-like_dom"/>
</dbReference>
<dbReference type="EMBL" id="VDCV01000001">
    <property type="protein sequence ID" value="KAB5573577.1"/>
    <property type="molecule type" value="Genomic_DNA"/>
</dbReference>
<name>A0A5N5P300_9ROSI</name>
<evidence type="ECO:0000256" key="2">
    <source>
        <dbReference type="ARBA" id="ARBA00022517"/>
    </source>
</evidence>
<keyword evidence="3" id="KW-0540">Nuclease</keyword>
<evidence type="ECO:0000256" key="4">
    <source>
        <dbReference type="ARBA" id="ARBA00022801"/>
    </source>
</evidence>
<gene>
    <name evidence="6" type="ORF">DKX38_000771</name>
</gene>
<dbReference type="AlphaFoldDB" id="A0A5N5P300"/>
<proteinExistence type="inferred from homology"/>
<dbReference type="Gene3D" id="3.30.420.140">
    <property type="entry name" value="YqgF/RNase H-like domain"/>
    <property type="match status" value="1"/>
</dbReference>
<dbReference type="PANTHER" id="PTHR33317">
    <property type="entry name" value="POLYNUCLEOTIDYL TRANSFERASE, RIBONUCLEASE H-LIKE SUPERFAMILY PROTEIN"/>
    <property type="match status" value="1"/>
</dbReference>
<keyword evidence="7" id="KW-1185">Reference proteome</keyword>
<dbReference type="InterPro" id="IPR012337">
    <property type="entry name" value="RNaseH-like_sf"/>
</dbReference>
<dbReference type="GO" id="GO:0004518">
    <property type="term" value="F:nuclease activity"/>
    <property type="evidence" value="ECO:0007669"/>
    <property type="project" value="UniProtKB-KW"/>
</dbReference>
<keyword evidence="1" id="KW-0963">Cytoplasm</keyword>
<dbReference type="InterPro" id="IPR005227">
    <property type="entry name" value="YqgF"/>
</dbReference>
<protein>
    <recommendedName>
        <fullName evidence="5">YqgF/RNase H-like domain-containing protein</fullName>
    </recommendedName>
</protein>
<evidence type="ECO:0000313" key="6">
    <source>
        <dbReference type="EMBL" id="KAB5573577.1"/>
    </source>
</evidence>